<dbReference type="PROSITE" id="PS50883">
    <property type="entry name" value="EAL"/>
    <property type="match status" value="1"/>
</dbReference>
<dbReference type="Pfam" id="PF00563">
    <property type="entry name" value="EAL"/>
    <property type="match status" value="1"/>
</dbReference>
<dbReference type="InterPro" id="IPR029787">
    <property type="entry name" value="Nucleotide_cyclase"/>
</dbReference>
<dbReference type="SUPFAM" id="SSF55073">
    <property type="entry name" value="Nucleotide cyclase"/>
    <property type="match status" value="1"/>
</dbReference>
<dbReference type="InterPro" id="IPR001633">
    <property type="entry name" value="EAL_dom"/>
</dbReference>
<evidence type="ECO:0000313" key="3">
    <source>
        <dbReference type="EMBL" id="MFC5069106.1"/>
    </source>
</evidence>
<dbReference type="PANTHER" id="PTHR44757">
    <property type="entry name" value="DIGUANYLATE CYCLASE DGCP"/>
    <property type="match status" value="1"/>
</dbReference>
<proteinExistence type="predicted"/>
<feature type="domain" description="EAL" evidence="1">
    <location>
        <begin position="448"/>
        <end position="697"/>
    </location>
</feature>
<dbReference type="Pfam" id="PF05228">
    <property type="entry name" value="CHASE4"/>
    <property type="match status" value="1"/>
</dbReference>
<dbReference type="PANTHER" id="PTHR44757:SF2">
    <property type="entry name" value="BIOFILM ARCHITECTURE MAINTENANCE PROTEIN MBAA"/>
    <property type="match status" value="1"/>
</dbReference>
<dbReference type="EMBL" id="JBHSJF010000006">
    <property type="protein sequence ID" value="MFC5069106.1"/>
    <property type="molecule type" value="Genomic_DNA"/>
</dbReference>
<dbReference type="SUPFAM" id="SSF141868">
    <property type="entry name" value="EAL domain-like"/>
    <property type="match status" value="1"/>
</dbReference>
<dbReference type="CDD" id="cd01948">
    <property type="entry name" value="EAL"/>
    <property type="match status" value="1"/>
</dbReference>
<dbReference type="InterPro" id="IPR007892">
    <property type="entry name" value="CHASE4"/>
</dbReference>
<dbReference type="PROSITE" id="PS50887">
    <property type="entry name" value="GGDEF"/>
    <property type="match status" value="1"/>
</dbReference>
<reference evidence="4" key="1">
    <citation type="journal article" date="2019" name="Int. J. Syst. Evol. Microbiol.">
        <title>The Global Catalogue of Microorganisms (GCM) 10K type strain sequencing project: providing services to taxonomists for standard genome sequencing and annotation.</title>
        <authorList>
            <consortium name="The Broad Institute Genomics Platform"/>
            <consortium name="The Broad Institute Genome Sequencing Center for Infectious Disease"/>
            <person name="Wu L."/>
            <person name="Ma J."/>
        </authorList>
    </citation>
    <scope>NUCLEOTIDE SEQUENCE [LARGE SCALE GENOMIC DNA]</scope>
    <source>
        <strain evidence="4">CGMCC 1.16444</strain>
    </source>
</reference>
<keyword evidence="4" id="KW-1185">Reference proteome</keyword>
<evidence type="ECO:0000259" key="1">
    <source>
        <dbReference type="PROSITE" id="PS50883"/>
    </source>
</evidence>
<dbReference type="Gene3D" id="3.30.70.270">
    <property type="match status" value="1"/>
</dbReference>
<sequence length="703" mass="76419">MRLTRQITACLLIGCAITFLTVGAMTVWMARQYDAQAAAAAQIMMAGNSESAHYRLKNTTDDYSWWDDAYLAYARGDRDWLNTNVGTGISETAVGDVMVIASPDGKIVYGWTSQENETLEQTITATTIRLARQVLADVPLGPTSAKTMLARGPAGVLMIGAGRLTPKNHAGVDVSRLPILIIGRYQTPERISRVGRSFLLDDLAVSDTPVPGKDFRPLLDPAKQRVGYLVWTPPRPGAALLQELLVPLGIALTVFAVVMLFVATRARGFADELAMAARLDHLTGLDNRKGLSDFLASKACQDEIGKGGVAVIYVDVNGFKTVNDSVGHKGGDVLVREVAARLIAATPGRARVARVGGDEFVVVLVGDDAENVVEIANCIPVAMEKPFVVAEIEFNVSCAVGYARGTDAEGGADALLQRADLAMYQAKQEQRLSPVAYTPSMETDALARKQFEAKLRNAIEAGELHIVYQPIASTIDMRVCGLEALVRWHSPELGDVPPQKLIAVAEESGLIRSVGDFVLNRVCEDSWRWPNLKLSVNVSPAQLRDVAFVSRFRTMLRKHGVTPGQIEIELTETVLLKDPAPAARKLEQLRNLGITVALDDFGTGFSSISSLRAFPLDRLKIDRSFVQDLGTDPDAATLIQSFVAVARAKRLSVVCEGVETETQAEMIRLLDCDFIQGYLLARPMRVEQMAEFLAGEELRTEAV</sequence>
<protein>
    <submittedName>
        <fullName evidence="3">EAL domain-containing protein</fullName>
    </submittedName>
</protein>
<organism evidence="3 4">
    <name type="scientific">Flaviflagellibacter deserti</name>
    <dbReference type="NCBI Taxonomy" id="2267266"/>
    <lineage>
        <taxon>Bacteria</taxon>
        <taxon>Pseudomonadati</taxon>
        <taxon>Pseudomonadota</taxon>
        <taxon>Alphaproteobacteria</taxon>
        <taxon>Hyphomicrobiales</taxon>
        <taxon>Flaviflagellibacter</taxon>
    </lineage>
</organism>
<accession>A0ABV9Z2Y3</accession>
<gene>
    <name evidence="3" type="ORF">ACFPFW_13900</name>
</gene>
<name>A0ABV9Z2Y3_9HYPH</name>
<dbReference type="SMART" id="SM00052">
    <property type="entry name" value="EAL"/>
    <property type="match status" value="1"/>
</dbReference>
<evidence type="ECO:0000259" key="2">
    <source>
        <dbReference type="PROSITE" id="PS50887"/>
    </source>
</evidence>
<dbReference type="InterPro" id="IPR035919">
    <property type="entry name" value="EAL_sf"/>
</dbReference>
<dbReference type="Pfam" id="PF00990">
    <property type="entry name" value="GGDEF"/>
    <property type="match status" value="1"/>
</dbReference>
<dbReference type="SMART" id="SM00267">
    <property type="entry name" value="GGDEF"/>
    <property type="match status" value="1"/>
</dbReference>
<dbReference type="InterPro" id="IPR052155">
    <property type="entry name" value="Biofilm_reg_signaling"/>
</dbReference>
<comment type="caution">
    <text evidence="3">The sequence shown here is derived from an EMBL/GenBank/DDBJ whole genome shotgun (WGS) entry which is preliminary data.</text>
</comment>
<dbReference type="CDD" id="cd01949">
    <property type="entry name" value="GGDEF"/>
    <property type="match status" value="1"/>
</dbReference>
<evidence type="ECO:0000313" key="4">
    <source>
        <dbReference type="Proteomes" id="UP001595796"/>
    </source>
</evidence>
<dbReference type="InterPro" id="IPR043128">
    <property type="entry name" value="Rev_trsase/Diguanyl_cyclase"/>
</dbReference>
<dbReference type="InterPro" id="IPR000160">
    <property type="entry name" value="GGDEF_dom"/>
</dbReference>
<dbReference type="Gene3D" id="3.20.20.450">
    <property type="entry name" value="EAL domain"/>
    <property type="match status" value="1"/>
</dbReference>
<dbReference type="RefSeq" id="WP_162799733.1">
    <property type="nucleotide sequence ID" value="NZ_JBHSJF010000006.1"/>
</dbReference>
<feature type="domain" description="GGDEF" evidence="2">
    <location>
        <begin position="307"/>
        <end position="439"/>
    </location>
</feature>
<dbReference type="NCBIfam" id="TIGR00254">
    <property type="entry name" value="GGDEF"/>
    <property type="match status" value="1"/>
</dbReference>
<dbReference type="Proteomes" id="UP001595796">
    <property type="component" value="Unassembled WGS sequence"/>
</dbReference>